<dbReference type="PANTHER" id="PTHR40763:SF5">
    <property type="entry name" value="MEMBRANE PROTEIN"/>
    <property type="match status" value="1"/>
</dbReference>
<evidence type="ECO:0000313" key="4">
    <source>
        <dbReference type="EMBL" id="WMW81591.1"/>
    </source>
</evidence>
<feature type="domain" description="LiaF transmembrane" evidence="3">
    <location>
        <begin position="13"/>
        <end position="109"/>
    </location>
</feature>
<feature type="transmembrane region" description="Helical" evidence="1">
    <location>
        <begin position="12"/>
        <end position="30"/>
    </location>
</feature>
<dbReference type="Proteomes" id="UP001181355">
    <property type="component" value="Chromosome"/>
</dbReference>
<protein>
    <submittedName>
        <fullName evidence="4">DUF5668 domain-containing protein</fullName>
    </submittedName>
</protein>
<dbReference type="InterPro" id="IPR054331">
    <property type="entry name" value="LiaF_TM"/>
</dbReference>
<keyword evidence="1" id="KW-0472">Membrane</keyword>
<accession>A0ABY9RK32</accession>
<dbReference type="InterPro" id="IPR024425">
    <property type="entry name" value="LiaF-like_C"/>
</dbReference>
<name>A0ABY9RK32_9BURK</name>
<keyword evidence="5" id="KW-1185">Reference proteome</keyword>
<sequence>MKHRHRDPQQRLIFGALIILVGVLALIDNLGLLQGIRLVSFWPAVFIIGGVLKMNQAQTRSSIIIGAAFVIIGATMTLNNLGIISIRMRDFWPLILIGFGLLVIFKDKAKEGMDQYTQSKIDQSADGKVDIVAIMSGSQGNIASSNFSGGDITAVMGGVELDLRNASIQTEAVVNVFAFWGGISLKVPSDWSVVNNANAFLGGVDDSTVPSMSGNLANDGSVAPKKRLIITGTAIMGGVEIKN</sequence>
<feature type="transmembrane region" description="Helical" evidence="1">
    <location>
        <begin position="64"/>
        <end position="85"/>
    </location>
</feature>
<reference evidence="4" key="1">
    <citation type="submission" date="2023-09" db="EMBL/GenBank/DDBJ databases">
        <title>Undibacterium sp. 20NA77.5 isolated from freshwater.</title>
        <authorList>
            <person name="Le V."/>
            <person name="Ko S.-R."/>
            <person name="Ahn C.-Y."/>
            <person name="Oh H.-M."/>
        </authorList>
    </citation>
    <scope>NUCLEOTIDE SEQUENCE</scope>
    <source>
        <strain evidence="4">20NA77.5</strain>
    </source>
</reference>
<dbReference type="EMBL" id="CP133720">
    <property type="protein sequence ID" value="WMW81591.1"/>
    <property type="molecule type" value="Genomic_DNA"/>
</dbReference>
<feature type="transmembrane region" description="Helical" evidence="1">
    <location>
        <begin position="91"/>
        <end position="109"/>
    </location>
</feature>
<dbReference type="Pfam" id="PF22570">
    <property type="entry name" value="LiaF-TM"/>
    <property type="match status" value="1"/>
</dbReference>
<feature type="transmembrane region" description="Helical" evidence="1">
    <location>
        <begin position="36"/>
        <end position="52"/>
    </location>
</feature>
<dbReference type="RefSeq" id="WP_309483070.1">
    <property type="nucleotide sequence ID" value="NZ_CP133720.1"/>
</dbReference>
<evidence type="ECO:0000259" key="3">
    <source>
        <dbReference type="Pfam" id="PF22570"/>
    </source>
</evidence>
<evidence type="ECO:0000256" key="1">
    <source>
        <dbReference type="SAM" id="Phobius"/>
    </source>
</evidence>
<gene>
    <name evidence="4" type="ORF">RF679_04735</name>
</gene>
<feature type="domain" description="Cell wall-active antibiotics response LiaF-like C-terminal" evidence="2">
    <location>
        <begin position="149"/>
        <end position="241"/>
    </location>
</feature>
<proteinExistence type="predicted"/>
<dbReference type="Pfam" id="PF09922">
    <property type="entry name" value="LiaF-like_C"/>
    <property type="match status" value="1"/>
</dbReference>
<dbReference type="PANTHER" id="PTHR40763">
    <property type="entry name" value="MEMBRANE PROTEIN-RELATED"/>
    <property type="match status" value="1"/>
</dbReference>
<organism evidence="4 5">
    <name type="scientific">Undibacterium cyanobacteriorum</name>
    <dbReference type="NCBI Taxonomy" id="3073561"/>
    <lineage>
        <taxon>Bacteria</taxon>
        <taxon>Pseudomonadati</taxon>
        <taxon>Pseudomonadota</taxon>
        <taxon>Betaproteobacteria</taxon>
        <taxon>Burkholderiales</taxon>
        <taxon>Oxalobacteraceae</taxon>
        <taxon>Undibacterium</taxon>
    </lineage>
</organism>
<keyword evidence="1" id="KW-0812">Transmembrane</keyword>
<keyword evidence="1" id="KW-1133">Transmembrane helix</keyword>
<evidence type="ECO:0000259" key="2">
    <source>
        <dbReference type="Pfam" id="PF09922"/>
    </source>
</evidence>
<evidence type="ECO:0000313" key="5">
    <source>
        <dbReference type="Proteomes" id="UP001181355"/>
    </source>
</evidence>